<name>A0A1G1WGN1_9BACT</name>
<reference evidence="2 3" key="1">
    <citation type="journal article" date="2016" name="Nat. Commun.">
        <title>Thousands of microbial genomes shed light on interconnected biogeochemical processes in an aquifer system.</title>
        <authorList>
            <person name="Anantharaman K."/>
            <person name="Brown C.T."/>
            <person name="Hug L.A."/>
            <person name="Sharon I."/>
            <person name="Castelle C.J."/>
            <person name="Probst A.J."/>
            <person name="Thomas B.C."/>
            <person name="Singh A."/>
            <person name="Wilkins M.J."/>
            <person name="Karaoz U."/>
            <person name="Brodie E.L."/>
            <person name="Williams K.H."/>
            <person name="Hubbard S.S."/>
            <person name="Banfield J.F."/>
        </authorList>
    </citation>
    <scope>NUCLEOTIDE SEQUENCE [LARGE SCALE GENOMIC DNA]</scope>
</reference>
<organism evidence="2 3">
    <name type="scientific">Candidatus Woykebacteria bacterium RBG_16_43_9</name>
    <dbReference type="NCBI Taxonomy" id="1802596"/>
    <lineage>
        <taxon>Bacteria</taxon>
        <taxon>Candidatus Woykeibacteriota</taxon>
    </lineage>
</organism>
<proteinExistence type="predicted"/>
<keyword evidence="1" id="KW-0812">Transmembrane</keyword>
<dbReference type="STRING" id="1802596.A2Z11_01725"/>
<evidence type="ECO:0000256" key="1">
    <source>
        <dbReference type="SAM" id="Phobius"/>
    </source>
</evidence>
<dbReference type="Proteomes" id="UP000176389">
    <property type="component" value="Unassembled WGS sequence"/>
</dbReference>
<protein>
    <recommendedName>
        <fullName evidence="4">POTRA domain-containing protein</fullName>
    </recommendedName>
</protein>
<comment type="caution">
    <text evidence="2">The sequence shown here is derived from an EMBL/GenBank/DDBJ whole genome shotgun (WGS) entry which is preliminary data.</text>
</comment>
<gene>
    <name evidence="2" type="ORF">A2Z11_01725</name>
</gene>
<evidence type="ECO:0000313" key="3">
    <source>
        <dbReference type="Proteomes" id="UP000176389"/>
    </source>
</evidence>
<feature type="transmembrane region" description="Helical" evidence="1">
    <location>
        <begin position="24"/>
        <end position="43"/>
    </location>
</feature>
<accession>A0A1G1WGN1</accession>
<keyword evidence="1" id="KW-1133">Transmembrane helix</keyword>
<evidence type="ECO:0008006" key="4">
    <source>
        <dbReference type="Google" id="ProtNLM"/>
    </source>
</evidence>
<dbReference type="AlphaFoldDB" id="A0A1G1WGN1"/>
<evidence type="ECO:0000313" key="2">
    <source>
        <dbReference type="EMBL" id="OGY26872.1"/>
    </source>
</evidence>
<sequence length="157" mass="18053">MRPKPFAPKDIAPKIHTKKRKWRLAIEVIFIVVISIGSLFTLLRFNDISIDQTIENIGKSLRLQRQPSLVSEGVPIEEQIRQLIDKKVLNIVSIEKSDKGFITIWSKERIKVILSSDSDLEVQAKTLQNVLSKAKIEGKSVSLVDFRFEKLVVRYNR</sequence>
<keyword evidence="1" id="KW-0472">Membrane</keyword>
<dbReference type="EMBL" id="MHCS01000009">
    <property type="protein sequence ID" value="OGY26872.1"/>
    <property type="molecule type" value="Genomic_DNA"/>
</dbReference>